<dbReference type="Gene3D" id="3.30.160.150">
    <property type="entry name" value="Lipoprotein like domain"/>
    <property type="match status" value="1"/>
</dbReference>
<evidence type="ECO:0000313" key="1">
    <source>
        <dbReference type="EMBL" id="SDE15496.1"/>
    </source>
</evidence>
<dbReference type="GO" id="GO:0043165">
    <property type="term" value="P:Gram-negative-bacterium-type cell outer membrane assembly"/>
    <property type="evidence" value="ECO:0007669"/>
    <property type="project" value="InterPro"/>
</dbReference>
<dbReference type="Proteomes" id="UP000243205">
    <property type="component" value="Unassembled WGS sequence"/>
</dbReference>
<reference evidence="2" key="1">
    <citation type="submission" date="2016-10" db="EMBL/GenBank/DDBJ databases">
        <authorList>
            <person name="Varghese N."/>
            <person name="Submissions S."/>
        </authorList>
    </citation>
    <scope>NUCLEOTIDE SEQUENCE [LARGE SCALE GENOMIC DNA]</scope>
    <source>
        <strain evidence="2">DSM 8987</strain>
    </source>
</reference>
<sequence length="170" mass="19251">MRRAWLLVSLLAVLLGACGYHLSGQGPARFAGVQRLAVELLENRTTEPLIEVYLTNALRDEFARRPDYELVDTGDLADAVLQGRVHSYQEGAVAYSPTDAITEYRIALLADVQLMRADGQEILWQGQVSWQEEYRVNPDRAAQDVAERQAQQELCRRLASEIFNRIVDDF</sequence>
<keyword evidence="2" id="KW-1185">Reference proteome</keyword>
<dbReference type="STRING" id="57664.SAMN05661003_104102"/>
<dbReference type="GO" id="GO:0019867">
    <property type="term" value="C:outer membrane"/>
    <property type="evidence" value="ECO:0007669"/>
    <property type="project" value="InterPro"/>
</dbReference>
<dbReference type="RefSeq" id="WP_092077166.1">
    <property type="nucleotide sequence ID" value="NZ_FNAQ01000004.1"/>
</dbReference>
<dbReference type="PROSITE" id="PS51257">
    <property type="entry name" value="PROKAR_LIPOPROTEIN"/>
    <property type="match status" value="1"/>
</dbReference>
<dbReference type="AlphaFoldDB" id="A0A1G7ANN5"/>
<proteinExistence type="predicted"/>
<dbReference type="Pfam" id="PF04390">
    <property type="entry name" value="LptE"/>
    <property type="match status" value="1"/>
</dbReference>
<evidence type="ECO:0000313" key="2">
    <source>
        <dbReference type="Proteomes" id="UP000243205"/>
    </source>
</evidence>
<dbReference type="InterPro" id="IPR007485">
    <property type="entry name" value="LPS_assembly_LptE"/>
</dbReference>
<name>A0A1G7ANN5_9BACT</name>
<keyword evidence="1" id="KW-0449">Lipoprotein</keyword>
<organism evidence="1 2">
    <name type="scientific">Desulfuromonas thiophila</name>
    <dbReference type="NCBI Taxonomy" id="57664"/>
    <lineage>
        <taxon>Bacteria</taxon>
        <taxon>Pseudomonadati</taxon>
        <taxon>Thermodesulfobacteriota</taxon>
        <taxon>Desulfuromonadia</taxon>
        <taxon>Desulfuromonadales</taxon>
        <taxon>Desulfuromonadaceae</taxon>
        <taxon>Desulfuromonas</taxon>
    </lineage>
</organism>
<accession>A0A1G7ANN5</accession>
<dbReference type="OrthoDB" id="5511003at2"/>
<dbReference type="EMBL" id="FNAQ01000004">
    <property type="protein sequence ID" value="SDE15496.1"/>
    <property type="molecule type" value="Genomic_DNA"/>
</dbReference>
<gene>
    <name evidence="1" type="ORF">SAMN05661003_104102</name>
</gene>
<protein>
    <submittedName>
        <fullName evidence="1">Outer membrane lipoprotein LptE/RlpB (LPS assembly)</fullName>
    </submittedName>
</protein>